<keyword evidence="2" id="KW-1185">Reference proteome</keyword>
<gene>
    <name evidence="1" type="ORF">DFH08DRAFT_984314</name>
</gene>
<dbReference type="InterPro" id="IPR059179">
    <property type="entry name" value="MLKL-like_MCAfunc"/>
</dbReference>
<reference evidence="1" key="1">
    <citation type="submission" date="2023-03" db="EMBL/GenBank/DDBJ databases">
        <title>Massive genome expansion in bonnet fungi (Mycena s.s.) driven by repeated elements and novel gene families across ecological guilds.</title>
        <authorList>
            <consortium name="Lawrence Berkeley National Laboratory"/>
            <person name="Harder C.B."/>
            <person name="Miyauchi S."/>
            <person name="Viragh M."/>
            <person name="Kuo A."/>
            <person name="Thoen E."/>
            <person name="Andreopoulos B."/>
            <person name="Lu D."/>
            <person name="Skrede I."/>
            <person name="Drula E."/>
            <person name="Henrissat B."/>
            <person name="Morin E."/>
            <person name="Kohler A."/>
            <person name="Barry K."/>
            <person name="LaButti K."/>
            <person name="Morin E."/>
            <person name="Salamov A."/>
            <person name="Lipzen A."/>
            <person name="Mereny Z."/>
            <person name="Hegedus B."/>
            <person name="Baldrian P."/>
            <person name="Stursova M."/>
            <person name="Weitz H."/>
            <person name="Taylor A."/>
            <person name="Grigoriev I.V."/>
            <person name="Nagy L.G."/>
            <person name="Martin F."/>
            <person name="Kauserud H."/>
        </authorList>
    </citation>
    <scope>NUCLEOTIDE SEQUENCE</scope>
    <source>
        <strain evidence="1">CBHHK002</strain>
    </source>
</reference>
<protein>
    <submittedName>
        <fullName evidence="1">P-loop containing nucleoside triphosphate hydrolase protein</fullName>
    </submittedName>
</protein>
<dbReference type="InterPro" id="IPR036537">
    <property type="entry name" value="Adaptor_Cbl_N_dom_sf"/>
</dbReference>
<dbReference type="EMBL" id="JARIHO010000010">
    <property type="protein sequence ID" value="KAJ7354064.1"/>
    <property type="molecule type" value="Genomic_DNA"/>
</dbReference>
<proteinExistence type="predicted"/>
<dbReference type="AlphaFoldDB" id="A0AAD7AB29"/>
<dbReference type="GO" id="GO:0007166">
    <property type="term" value="P:cell surface receptor signaling pathway"/>
    <property type="evidence" value="ECO:0007669"/>
    <property type="project" value="InterPro"/>
</dbReference>
<dbReference type="Gene3D" id="3.40.50.300">
    <property type="entry name" value="P-loop containing nucleotide triphosphate hydrolases"/>
    <property type="match status" value="1"/>
</dbReference>
<comment type="caution">
    <text evidence="1">The sequence shown here is derived from an EMBL/GenBank/DDBJ whole genome shotgun (WGS) entry which is preliminary data.</text>
</comment>
<organism evidence="1 2">
    <name type="scientific">Mycena albidolilacea</name>
    <dbReference type="NCBI Taxonomy" id="1033008"/>
    <lineage>
        <taxon>Eukaryota</taxon>
        <taxon>Fungi</taxon>
        <taxon>Dikarya</taxon>
        <taxon>Basidiomycota</taxon>
        <taxon>Agaricomycotina</taxon>
        <taxon>Agaricomycetes</taxon>
        <taxon>Agaricomycetidae</taxon>
        <taxon>Agaricales</taxon>
        <taxon>Marasmiineae</taxon>
        <taxon>Mycenaceae</taxon>
        <taxon>Mycena</taxon>
    </lineage>
</organism>
<evidence type="ECO:0000313" key="2">
    <source>
        <dbReference type="Proteomes" id="UP001218218"/>
    </source>
</evidence>
<dbReference type="Proteomes" id="UP001218218">
    <property type="component" value="Unassembled WGS sequence"/>
</dbReference>
<dbReference type="GO" id="GO:0016787">
    <property type="term" value="F:hydrolase activity"/>
    <property type="evidence" value="ECO:0007669"/>
    <property type="project" value="UniProtKB-KW"/>
</dbReference>
<dbReference type="SUPFAM" id="SSF52540">
    <property type="entry name" value="P-loop containing nucleoside triphosphate hydrolases"/>
    <property type="match status" value="1"/>
</dbReference>
<feature type="non-terminal residue" evidence="1">
    <location>
        <position position="1"/>
    </location>
</feature>
<keyword evidence="1" id="KW-0378">Hydrolase</keyword>
<dbReference type="CDD" id="cd21037">
    <property type="entry name" value="MLKL_NTD"/>
    <property type="match status" value="1"/>
</dbReference>
<feature type="non-terminal residue" evidence="1">
    <location>
        <position position="546"/>
    </location>
</feature>
<evidence type="ECO:0000313" key="1">
    <source>
        <dbReference type="EMBL" id="KAJ7354064.1"/>
    </source>
</evidence>
<name>A0AAD7AB29_9AGAR</name>
<dbReference type="InterPro" id="IPR027417">
    <property type="entry name" value="P-loop_NTPase"/>
</dbReference>
<dbReference type="Gene3D" id="1.20.930.20">
    <property type="entry name" value="Adaptor protein Cbl, N-terminal domain"/>
    <property type="match status" value="1"/>
</dbReference>
<sequence>MPPQPTVFHIRLQNIALCLTQTIKTLDELSSSFRTPFLPTISSTTLTLITAVDNIKTNKDECAQLMEKLHVVLYAILEVYLKSKPMGELSPTVLHNMGTFTETLHKIYTFVEAQQNGNKIKHLFRRSEMNTLLKSCHTGLEQATGLFQLEAGISVFTAITEMQSKTEDMHREILDTISALSNDIGSGSEKSSLIYHSGWGSQTSSNSLSMLPGKPKIFHGRDLELRNIVNQLSSSTARIAILGGGRMGKTSLARAVVHHPGVCSKYEQRFFVACDTVSNQIELAALIGSYLGLKPGKDLTKLIVQHFSTRPFCLLVLDNLETPWEPLELRSSVERFLALLTDIPQLALIITMRGAERPEKVQWTHPFLPPLQPLSYEAALQTFMDIADDDHDSTDVNELLLLTDRLPLAVDLIAHLADQEGSSNLLARWETEKTCLISDGYDKRSSLDASINMSLSSSRITSSAGAIELLKVLSILPDGLSDVQLLKIGLPIQNILDCKTTLLRTALAYTDDKRLKSLVPIREHIYRFYPLSHSLIQPLFKYFDSL</sequence>
<accession>A0AAD7AB29</accession>